<dbReference type="PANTHER" id="PTHR21700">
    <property type="entry name" value="TRANSTHYRETIN-LIKE FAMILY PROTEIN-RELATED"/>
    <property type="match status" value="1"/>
</dbReference>
<evidence type="ECO:0000313" key="7">
    <source>
        <dbReference type="WBParaSite" id="TCONS_00004217.p1"/>
    </source>
</evidence>
<evidence type="ECO:0000256" key="2">
    <source>
        <dbReference type="ARBA" id="ARBA00010112"/>
    </source>
</evidence>
<evidence type="ECO:0000256" key="3">
    <source>
        <dbReference type="ARBA" id="ARBA00022525"/>
    </source>
</evidence>
<comment type="similarity">
    <text evidence="2">Belongs to the nematode transthyretin-like family.</text>
</comment>
<keyword evidence="6" id="KW-1185">Reference proteome</keyword>
<dbReference type="Gene3D" id="2.60.40.3330">
    <property type="match status" value="1"/>
</dbReference>
<dbReference type="Pfam" id="PF01060">
    <property type="entry name" value="TTR-52"/>
    <property type="match status" value="1"/>
</dbReference>
<reference evidence="7" key="1">
    <citation type="submission" date="2024-02" db="UniProtKB">
        <authorList>
            <consortium name="WormBaseParasite"/>
        </authorList>
    </citation>
    <scope>IDENTIFICATION</scope>
</reference>
<keyword evidence="3" id="KW-0964">Secreted</keyword>
<protein>
    <submittedName>
        <fullName evidence="7">Uncharacterized protein</fullName>
    </submittedName>
</protein>
<evidence type="ECO:0000313" key="6">
    <source>
        <dbReference type="Proteomes" id="UP000035681"/>
    </source>
</evidence>
<dbReference type="PANTHER" id="PTHR21700:SF38">
    <property type="entry name" value="TRANSTHYRETIN-RELATED FAMILY DOMAIN-RELATED"/>
    <property type="match status" value="1"/>
</dbReference>
<feature type="region of interest" description="Disordered" evidence="5">
    <location>
        <begin position="210"/>
        <end position="233"/>
    </location>
</feature>
<comment type="subcellular location">
    <subcellularLocation>
        <location evidence="1">Secreted</location>
    </subcellularLocation>
</comment>
<dbReference type="GO" id="GO:0009986">
    <property type="term" value="C:cell surface"/>
    <property type="evidence" value="ECO:0007669"/>
    <property type="project" value="InterPro"/>
</dbReference>
<evidence type="ECO:0000256" key="5">
    <source>
        <dbReference type="SAM" id="MobiDB-lite"/>
    </source>
</evidence>
<organism evidence="6 7">
    <name type="scientific">Strongyloides stercoralis</name>
    <name type="common">Threadworm</name>
    <dbReference type="NCBI Taxonomy" id="6248"/>
    <lineage>
        <taxon>Eukaryota</taxon>
        <taxon>Metazoa</taxon>
        <taxon>Ecdysozoa</taxon>
        <taxon>Nematoda</taxon>
        <taxon>Chromadorea</taxon>
        <taxon>Rhabditida</taxon>
        <taxon>Tylenchina</taxon>
        <taxon>Panagrolaimomorpha</taxon>
        <taxon>Strongyloidoidea</taxon>
        <taxon>Strongyloididae</taxon>
        <taxon>Strongyloides</taxon>
    </lineage>
</organism>
<name>A0AAF5D1I7_STRER</name>
<dbReference type="Proteomes" id="UP000035681">
    <property type="component" value="Unplaced"/>
</dbReference>
<sequence>EGKIFIFFFIYERPLPEYAVLKKNGLVECKICNKSDIREKLWISHVKGAEHKKSILKLKNSKKAGDKRPHGGVDGTVVKKLKNDEEGEEVINSTTNNDNNVSELPADFFEVSSAKPTLIISQNDGGTKNDEEEKAKRENFLANYDSIMEEFEEELKKDEINYKDVDEEIEEALERKDEDDIEEILGDAINTGTEEEMMRFWKEHEEVEKKIEESRREGDTQREEDNDNDNNWEEEDFKECDLFRGRMGFTQSSAAKGKLICEGKPASGVLVKLWDEDDLPGDSDDLLGSVKTNARGEFEVKGHTDEFTPIDVKLNIYHDCNDGLKPCQRKFTIKVPGSYITRAKTPTKVYDAGTIQLAGKYPGETRDCLH</sequence>
<evidence type="ECO:0000256" key="4">
    <source>
        <dbReference type="ARBA" id="ARBA00022729"/>
    </source>
</evidence>
<proteinExistence type="inferred from homology"/>
<feature type="compositionally biased region" description="Basic and acidic residues" evidence="5">
    <location>
        <begin position="210"/>
        <end position="223"/>
    </location>
</feature>
<feature type="compositionally biased region" description="Acidic residues" evidence="5">
    <location>
        <begin position="224"/>
        <end position="233"/>
    </location>
</feature>
<accession>A0AAF5D1I7</accession>
<dbReference type="InterPro" id="IPR038479">
    <property type="entry name" value="Transthyretin-like_sf"/>
</dbReference>
<dbReference type="AlphaFoldDB" id="A0AAF5D1I7"/>
<keyword evidence="4" id="KW-0732">Signal</keyword>
<evidence type="ECO:0000256" key="1">
    <source>
        <dbReference type="ARBA" id="ARBA00004613"/>
    </source>
</evidence>
<dbReference type="WBParaSite" id="TCONS_00004217.p1">
    <property type="protein sequence ID" value="TCONS_00004217.p1"/>
    <property type="gene ID" value="XLOC_001377"/>
</dbReference>
<dbReference type="InterPro" id="IPR001534">
    <property type="entry name" value="Transthyretin-like"/>
</dbReference>
<dbReference type="GO" id="GO:0005576">
    <property type="term" value="C:extracellular region"/>
    <property type="evidence" value="ECO:0007669"/>
    <property type="project" value="UniProtKB-SubCell"/>
</dbReference>